<protein>
    <recommendedName>
        <fullName evidence="2">Type II secretion system protein H</fullName>
    </recommendedName>
    <alternativeName>
        <fullName evidence="10">General secretion pathway protein H</fullName>
    </alternativeName>
</protein>
<keyword evidence="5" id="KW-0997">Cell inner membrane</keyword>
<evidence type="ECO:0000256" key="2">
    <source>
        <dbReference type="ARBA" id="ARBA00021549"/>
    </source>
</evidence>
<comment type="subcellular location">
    <subcellularLocation>
        <location evidence="1">Cell inner membrane</location>
        <topology evidence="1">Single-pass membrane protein</topology>
    </subcellularLocation>
</comment>
<evidence type="ECO:0000256" key="9">
    <source>
        <dbReference type="ARBA" id="ARBA00025772"/>
    </source>
</evidence>
<comment type="caution">
    <text evidence="13">The sequence shown here is derived from an EMBL/GenBank/DDBJ whole genome shotgun (WGS) entry which is preliminary data.</text>
</comment>
<keyword evidence="4" id="KW-0488">Methylation</keyword>
<keyword evidence="14" id="KW-1185">Reference proteome</keyword>
<dbReference type="PROSITE" id="PS00409">
    <property type="entry name" value="PROKAR_NTER_METHYL"/>
    <property type="match status" value="1"/>
</dbReference>
<proteinExistence type="inferred from homology"/>
<keyword evidence="6 11" id="KW-0812">Transmembrane</keyword>
<dbReference type="RefSeq" id="WP_027312664.1">
    <property type="nucleotide sequence ID" value="NZ_JAUESS010000015.1"/>
</dbReference>
<evidence type="ECO:0000256" key="10">
    <source>
        <dbReference type="ARBA" id="ARBA00030775"/>
    </source>
</evidence>
<sequence>MPRHPQQGFSLIELVVTIAILAIVVSIAVPSFQNTQRDWRVEADRQTINQALNLARQTAITNQATVLVCPTADRVNCNNNWANPLMVYIERTAPAGQVNAGDRVLTATEAVANVTRSYNNGNTLTFTRTGAINNPGTLTICPGDGTRTSAQALIVSFIGRARLATDGNADGIVEGGNGQNVNCP</sequence>
<evidence type="ECO:0000256" key="5">
    <source>
        <dbReference type="ARBA" id="ARBA00022519"/>
    </source>
</evidence>
<comment type="similarity">
    <text evidence="9">Belongs to the GSP H family.</text>
</comment>
<evidence type="ECO:0000256" key="3">
    <source>
        <dbReference type="ARBA" id="ARBA00022475"/>
    </source>
</evidence>
<evidence type="ECO:0000313" key="14">
    <source>
        <dbReference type="Proteomes" id="UP001589628"/>
    </source>
</evidence>
<evidence type="ECO:0000256" key="4">
    <source>
        <dbReference type="ARBA" id="ARBA00022481"/>
    </source>
</evidence>
<dbReference type="Proteomes" id="UP001589628">
    <property type="component" value="Unassembled WGS sequence"/>
</dbReference>
<dbReference type="Pfam" id="PF07963">
    <property type="entry name" value="N_methyl"/>
    <property type="match status" value="1"/>
</dbReference>
<evidence type="ECO:0000256" key="6">
    <source>
        <dbReference type="ARBA" id="ARBA00022692"/>
    </source>
</evidence>
<evidence type="ECO:0000256" key="11">
    <source>
        <dbReference type="SAM" id="Phobius"/>
    </source>
</evidence>
<evidence type="ECO:0000256" key="8">
    <source>
        <dbReference type="ARBA" id="ARBA00023136"/>
    </source>
</evidence>
<dbReference type="InterPro" id="IPR022346">
    <property type="entry name" value="T2SS_GspH"/>
</dbReference>
<keyword evidence="7 11" id="KW-1133">Transmembrane helix</keyword>
<gene>
    <name evidence="13" type="ORF">ACFFLH_14935</name>
</gene>
<dbReference type="InterPro" id="IPR012902">
    <property type="entry name" value="N_methyl_site"/>
</dbReference>
<dbReference type="NCBIfam" id="TIGR02532">
    <property type="entry name" value="IV_pilin_GFxxxE"/>
    <property type="match status" value="1"/>
</dbReference>
<keyword evidence="3" id="KW-1003">Cell membrane</keyword>
<evidence type="ECO:0000259" key="12">
    <source>
        <dbReference type="Pfam" id="PF12019"/>
    </source>
</evidence>
<feature type="domain" description="General secretion pathway GspH" evidence="12">
    <location>
        <begin position="46"/>
        <end position="156"/>
    </location>
</feature>
<organism evidence="13 14">
    <name type="scientific">Balneatrix alpica</name>
    <dbReference type="NCBI Taxonomy" id="75684"/>
    <lineage>
        <taxon>Bacteria</taxon>
        <taxon>Pseudomonadati</taxon>
        <taxon>Pseudomonadota</taxon>
        <taxon>Gammaproteobacteria</taxon>
        <taxon>Oceanospirillales</taxon>
        <taxon>Balneatrichaceae</taxon>
        <taxon>Balneatrix</taxon>
    </lineage>
</organism>
<dbReference type="SUPFAM" id="SSF54523">
    <property type="entry name" value="Pili subunits"/>
    <property type="match status" value="1"/>
</dbReference>
<reference evidence="13 14" key="1">
    <citation type="submission" date="2024-09" db="EMBL/GenBank/DDBJ databases">
        <authorList>
            <person name="Sun Q."/>
            <person name="Mori K."/>
        </authorList>
    </citation>
    <scope>NUCLEOTIDE SEQUENCE [LARGE SCALE GENOMIC DNA]</scope>
    <source>
        <strain evidence="13 14">ATCC 51285</strain>
    </source>
</reference>
<name>A0ABV5ZEQ3_9GAMM</name>
<evidence type="ECO:0000256" key="1">
    <source>
        <dbReference type="ARBA" id="ARBA00004377"/>
    </source>
</evidence>
<feature type="transmembrane region" description="Helical" evidence="11">
    <location>
        <begin position="12"/>
        <end position="32"/>
    </location>
</feature>
<dbReference type="EMBL" id="JBHLZN010000006">
    <property type="protein sequence ID" value="MFB9887710.1"/>
    <property type="molecule type" value="Genomic_DNA"/>
</dbReference>
<dbReference type="Gene3D" id="3.55.40.10">
    <property type="entry name" value="minor pseudopilin epsh domain"/>
    <property type="match status" value="1"/>
</dbReference>
<dbReference type="InterPro" id="IPR045584">
    <property type="entry name" value="Pilin-like"/>
</dbReference>
<evidence type="ECO:0000256" key="7">
    <source>
        <dbReference type="ARBA" id="ARBA00022989"/>
    </source>
</evidence>
<dbReference type="Pfam" id="PF12019">
    <property type="entry name" value="GspH"/>
    <property type="match status" value="1"/>
</dbReference>
<accession>A0ABV5ZEQ3</accession>
<evidence type="ECO:0000313" key="13">
    <source>
        <dbReference type="EMBL" id="MFB9887710.1"/>
    </source>
</evidence>
<keyword evidence="8 11" id="KW-0472">Membrane</keyword>